<name>A0A9I9E5V1_CUCME</name>
<proteinExistence type="predicted"/>
<sequence>MDVNTLTRNAIFFNLFIAENCLSRESTAGSRALSGATPFSQIQGWPEQGLNDNNQEYPAACDHIIQVQYCGKNNERPLNSKPTKKHDKLARDKISSGSLLTPLKTLLCQSPQTTYKTAHIPGSQRNRPFSPMCKFRRDFSNNTCAELPKL</sequence>
<dbReference type="AlphaFoldDB" id="A0A9I9E5V1"/>
<reference evidence="1" key="1">
    <citation type="submission" date="2023-03" db="UniProtKB">
        <authorList>
            <consortium name="EnsemblPlants"/>
        </authorList>
    </citation>
    <scope>IDENTIFICATION</scope>
</reference>
<accession>A0A9I9E5V1</accession>
<dbReference type="EnsemblPlants" id="MELO3C029181.2.1">
    <property type="protein sequence ID" value="MELO3C029181.2.1"/>
    <property type="gene ID" value="MELO3C029181.2"/>
</dbReference>
<organism evidence="1">
    <name type="scientific">Cucumis melo</name>
    <name type="common">Muskmelon</name>
    <dbReference type="NCBI Taxonomy" id="3656"/>
    <lineage>
        <taxon>Eukaryota</taxon>
        <taxon>Viridiplantae</taxon>
        <taxon>Streptophyta</taxon>
        <taxon>Embryophyta</taxon>
        <taxon>Tracheophyta</taxon>
        <taxon>Spermatophyta</taxon>
        <taxon>Magnoliopsida</taxon>
        <taxon>eudicotyledons</taxon>
        <taxon>Gunneridae</taxon>
        <taxon>Pentapetalae</taxon>
        <taxon>rosids</taxon>
        <taxon>fabids</taxon>
        <taxon>Cucurbitales</taxon>
        <taxon>Cucurbitaceae</taxon>
        <taxon>Benincaseae</taxon>
        <taxon>Cucumis</taxon>
    </lineage>
</organism>
<protein>
    <submittedName>
        <fullName evidence="1">Uncharacterized protein</fullName>
    </submittedName>
</protein>
<evidence type="ECO:0000313" key="1">
    <source>
        <dbReference type="EnsemblPlants" id="MELO3C029181.2.1"/>
    </source>
</evidence>
<dbReference type="Gramene" id="MELO3C029181.2.1">
    <property type="protein sequence ID" value="MELO3C029181.2.1"/>
    <property type="gene ID" value="MELO3C029181.2"/>
</dbReference>